<accession>A0ACD5UH85</accession>
<name>A0ACD5UH85_AVESA</name>
<dbReference type="EnsemblPlants" id="AVESA.00010b.r2.2AG0254780.1">
    <property type="protein sequence ID" value="AVESA.00010b.r2.2AG0254780.1.CDS.1"/>
    <property type="gene ID" value="AVESA.00010b.r2.2AG0254780"/>
</dbReference>
<dbReference type="Proteomes" id="UP001732700">
    <property type="component" value="Chromosome 2A"/>
</dbReference>
<evidence type="ECO:0000313" key="2">
    <source>
        <dbReference type="Proteomes" id="UP001732700"/>
    </source>
</evidence>
<reference evidence="1" key="1">
    <citation type="submission" date="2021-05" db="EMBL/GenBank/DDBJ databases">
        <authorList>
            <person name="Scholz U."/>
            <person name="Mascher M."/>
            <person name="Fiebig A."/>
        </authorList>
    </citation>
    <scope>NUCLEOTIDE SEQUENCE [LARGE SCALE GENOMIC DNA]</scope>
</reference>
<protein>
    <submittedName>
        <fullName evidence="1">Uncharacterized protein</fullName>
    </submittedName>
</protein>
<evidence type="ECO:0000313" key="1">
    <source>
        <dbReference type="EnsemblPlants" id="AVESA.00010b.r2.2AG0254780.1.CDS.1"/>
    </source>
</evidence>
<organism evidence="1 2">
    <name type="scientific">Avena sativa</name>
    <name type="common">Oat</name>
    <dbReference type="NCBI Taxonomy" id="4498"/>
    <lineage>
        <taxon>Eukaryota</taxon>
        <taxon>Viridiplantae</taxon>
        <taxon>Streptophyta</taxon>
        <taxon>Embryophyta</taxon>
        <taxon>Tracheophyta</taxon>
        <taxon>Spermatophyta</taxon>
        <taxon>Magnoliopsida</taxon>
        <taxon>Liliopsida</taxon>
        <taxon>Poales</taxon>
        <taxon>Poaceae</taxon>
        <taxon>BOP clade</taxon>
        <taxon>Pooideae</taxon>
        <taxon>Poodae</taxon>
        <taxon>Poeae</taxon>
        <taxon>Poeae Chloroplast Group 1 (Aveneae type)</taxon>
        <taxon>Aveninae</taxon>
        <taxon>Avena</taxon>
    </lineage>
</organism>
<reference evidence="1" key="2">
    <citation type="submission" date="2025-09" db="UniProtKB">
        <authorList>
            <consortium name="EnsemblPlants"/>
        </authorList>
    </citation>
    <scope>IDENTIFICATION</scope>
</reference>
<proteinExistence type="predicted"/>
<sequence length="216" mass="23432">MLLVRHRRPLSMMLQHCYPVSAGLAIVGKAPVAPGGGMRRSIHAGETSASKWRKPEAGRLKLNFDGSSKTASRRASIGGVYRDHEGGFVLGYAERIGRATSSVAELAALRRGLELALENGWLNISIEGDAKTVVDVVRKRASVRAEEDLRQCEEIAALLPLLDDGGGMAVSHVRRAGNRVAHGFAKLGHGVTRPRVWRGVPPDEVLRYLQRDSEGK</sequence>
<keyword evidence="2" id="KW-1185">Reference proteome</keyword>